<dbReference type="PRINTS" id="PR00038">
    <property type="entry name" value="HTHLUXR"/>
</dbReference>
<reference evidence="6 8" key="1">
    <citation type="journal article" date="2017" name="BMC Genomics">
        <title>Comparative genomic and phylogenomic analyses of the Bifidobacteriaceae family.</title>
        <authorList>
            <person name="Lugli G.A."/>
            <person name="Milani C."/>
            <person name="Turroni F."/>
            <person name="Duranti S."/>
            <person name="Mancabelli L."/>
            <person name="Mangifesta M."/>
            <person name="Ferrario C."/>
            <person name="Modesto M."/>
            <person name="Mattarelli P."/>
            <person name="Jiri K."/>
            <person name="van Sinderen D."/>
            <person name="Ventura M."/>
        </authorList>
    </citation>
    <scope>NUCLEOTIDE SEQUENCE [LARGE SCALE GENOMIC DNA]</scope>
    <source>
        <strain evidence="6 8">DSM 100216</strain>
    </source>
</reference>
<dbReference type="InterPro" id="IPR001789">
    <property type="entry name" value="Sig_transdc_resp-reg_receiver"/>
</dbReference>
<dbReference type="GO" id="GO:0000160">
    <property type="term" value="P:phosphorelay signal transduction system"/>
    <property type="evidence" value="ECO:0007669"/>
    <property type="project" value="InterPro"/>
</dbReference>
<dbReference type="RefSeq" id="WP_094636007.1">
    <property type="nucleotide sequence ID" value="NZ_CP062938.1"/>
</dbReference>
<dbReference type="CDD" id="cd06170">
    <property type="entry name" value="LuxR_C_like"/>
    <property type="match status" value="1"/>
</dbReference>
<feature type="domain" description="Response regulatory" evidence="5">
    <location>
        <begin position="6"/>
        <end position="125"/>
    </location>
</feature>
<dbReference type="SMART" id="SM00448">
    <property type="entry name" value="REC"/>
    <property type="match status" value="1"/>
</dbReference>
<protein>
    <submittedName>
        <fullName evidence="6">DNA-binding response regulator</fullName>
    </submittedName>
    <submittedName>
        <fullName evidence="7">Response regulator transcription factor</fullName>
    </submittedName>
</protein>
<dbReference type="GO" id="GO:0003677">
    <property type="term" value="F:DNA binding"/>
    <property type="evidence" value="ECO:0007669"/>
    <property type="project" value="UniProtKB-KW"/>
</dbReference>
<dbReference type="SUPFAM" id="SSF52172">
    <property type="entry name" value="CheY-like"/>
    <property type="match status" value="1"/>
</dbReference>
<evidence type="ECO:0000313" key="6">
    <source>
        <dbReference type="EMBL" id="OZG68900.1"/>
    </source>
</evidence>
<dbReference type="PROSITE" id="PS50110">
    <property type="entry name" value="RESPONSE_REGULATORY"/>
    <property type="match status" value="1"/>
</dbReference>
<dbReference type="PANTHER" id="PTHR43214">
    <property type="entry name" value="TWO-COMPONENT RESPONSE REGULATOR"/>
    <property type="match status" value="1"/>
</dbReference>
<dbReference type="AlphaFoldDB" id="A0A261GBW1"/>
<dbReference type="OrthoDB" id="3240412at2"/>
<gene>
    <name evidence="7" type="ORF">BE0216_03105</name>
    <name evidence="6" type="ORF">BEUL_0306</name>
</gene>
<dbReference type="Pfam" id="PF00196">
    <property type="entry name" value="GerE"/>
    <property type="match status" value="1"/>
</dbReference>
<dbReference type="InterPro" id="IPR000792">
    <property type="entry name" value="Tscrpt_reg_LuxR_C"/>
</dbReference>
<dbReference type="InterPro" id="IPR039420">
    <property type="entry name" value="WalR-like"/>
</dbReference>
<evidence type="ECO:0000313" key="9">
    <source>
        <dbReference type="Proteomes" id="UP000593943"/>
    </source>
</evidence>
<dbReference type="Gene3D" id="3.40.50.2300">
    <property type="match status" value="1"/>
</dbReference>
<dbReference type="SMART" id="SM00421">
    <property type="entry name" value="HTH_LUXR"/>
    <property type="match status" value="1"/>
</dbReference>
<dbReference type="EMBL" id="MWWZ01000004">
    <property type="protein sequence ID" value="OZG68900.1"/>
    <property type="molecule type" value="Genomic_DNA"/>
</dbReference>
<dbReference type="CDD" id="cd17535">
    <property type="entry name" value="REC_NarL-like"/>
    <property type="match status" value="1"/>
</dbReference>
<dbReference type="InterPro" id="IPR011006">
    <property type="entry name" value="CheY-like_superfamily"/>
</dbReference>
<dbReference type="InterPro" id="IPR058245">
    <property type="entry name" value="NreC/VraR/RcsB-like_REC"/>
</dbReference>
<evidence type="ECO:0000259" key="4">
    <source>
        <dbReference type="PROSITE" id="PS50043"/>
    </source>
</evidence>
<accession>A0A261GBW1</accession>
<dbReference type="EMBL" id="CP062938">
    <property type="protein sequence ID" value="QOL31561.1"/>
    <property type="molecule type" value="Genomic_DNA"/>
</dbReference>
<feature type="modified residue" description="4-aspartylphosphate" evidence="3">
    <location>
        <position position="60"/>
    </location>
</feature>
<dbReference type="SUPFAM" id="SSF46894">
    <property type="entry name" value="C-terminal effector domain of the bipartite response regulators"/>
    <property type="match status" value="1"/>
</dbReference>
<evidence type="ECO:0000259" key="5">
    <source>
        <dbReference type="PROSITE" id="PS50110"/>
    </source>
</evidence>
<sequence length="212" mass="22951">MDHEVTIGIVDNDRFVLPSLKTSITELLPDAKVVWTTADGGEAVQYCLRPTTRPKVLLVDMSMEGVSGISVCRRIRARISKVGILAMTAYSLDKYAEKASLAGAQGIVGKSDEQRIVTALRTVASGGTWGDGFESPLTAHVRLKNQSGMSAVLTDREFEIMDSFAAGMSIKAISETLNITPETVKKHGQRAMHKLGATSRWQAVAMWLNAEA</sequence>
<evidence type="ECO:0000313" key="8">
    <source>
        <dbReference type="Proteomes" id="UP000216057"/>
    </source>
</evidence>
<evidence type="ECO:0000256" key="3">
    <source>
        <dbReference type="PROSITE-ProRule" id="PRU00169"/>
    </source>
</evidence>
<dbReference type="KEGG" id="beu:BE0216_03105"/>
<proteinExistence type="predicted"/>
<keyword evidence="2 6" id="KW-0238">DNA-binding</keyword>
<dbReference type="PROSITE" id="PS50043">
    <property type="entry name" value="HTH_LUXR_2"/>
    <property type="match status" value="1"/>
</dbReference>
<dbReference type="InterPro" id="IPR016032">
    <property type="entry name" value="Sig_transdc_resp-reg_C-effctor"/>
</dbReference>
<dbReference type="Proteomes" id="UP000216057">
    <property type="component" value="Unassembled WGS sequence"/>
</dbReference>
<dbReference type="Pfam" id="PF00072">
    <property type="entry name" value="Response_reg"/>
    <property type="match status" value="1"/>
</dbReference>
<evidence type="ECO:0000256" key="2">
    <source>
        <dbReference type="ARBA" id="ARBA00023125"/>
    </source>
</evidence>
<feature type="domain" description="HTH luxR-type" evidence="4">
    <location>
        <begin position="146"/>
        <end position="211"/>
    </location>
</feature>
<dbReference type="Proteomes" id="UP000593943">
    <property type="component" value="Chromosome"/>
</dbReference>
<dbReference type="GO" id="GO:0006355">
    <property type="term" value="P:regulation of DNA-templated transcription"/>
    <property type="evidence" value="ECO:0007669"/>
    <property type="project" value="InterPro"/>
</dbReference>
<evidence type="ECO:0000313" key="7">
    <source>
        <dbReference type="EMBL" id="QOL31561.1"/>
    </source>
</evidence>
<keyword evidence="9" id="KW-1185">Reference proteome</keyword>
<organism evidence="6 8">
    <name type="scientific">Bifidobacterium eulemuris</name>
    <dbReference type="NCBI Taxonomy" id="1765219"/>
    <lineage>
        <taxon>Bacteria</taxon>
        <taxon>Bacillati</taxon>
        <taxon>Actinomycetota</taxon>
        <taxon>Actinomycetes</taxon>
        <taxon>Bifidobacteriales</taxon>
        <taxon>Bifidobacteriaceae</taxon>
        <taxon>Bifidobacterium</taxon>
    </lineage>
</organism>
<dbReference type="PANTHER" id="PTHR43214:SF43">
    <property type="entry name" value="TWO-COMPONENT RESPONSE REGULATOR"/>
    <property type="match status" value="1"/>
</dbReference>
<keyword evidence="1 3" id="KW-0597">Phosphoprotein</keyword>
<reference evidence="7 9" key="2">
    <citation type="submission" date="2020-10" db="EMBL/GenBank/DDBJ databases">
        <title>Genome sequencing of Bifidobacterium eulemuris_DSMZ_100216.</title>
        <authorList>
            <person name="Kim J."/>
        </authorList>
    </citation>
    <scope>NUCLEOTIDE SEQUENCE [LARGE SCALE GENOMIC DNA]</scope>
    <source>
        <strain evidence="7 9">DSM 100216</strain>
    </source>
</reference>
<name>A0A261GBW1_9BIFI</name>
<evidence type="ECO:0000256" key="1">
    <source>
        <dbReference type="ARBA" id="ARBA00022553"/>
    </source>
</evidence>